<dbReference type="STRING" id="1509407.A0A0L1IKJ0"/>
<protein>
    <recommendedName>
        <fullName evidence="3">Protein kinase domain-containing protein</fullName>
    </recommendedName>
</protein>
<organism evidence="1 2">
    <name type="scientific">Aspergillus nomiae NRRL (strain ATCC 15546 / NRRL 13137 / CBS 260.88 / M93)</name>
    <dbReference type="NCBI Taxonomy" id="1509407"/>
    <lineage>
        <taxon>Eukaryota</taxon>
        <taxon>Fungi</taxon>
        <taxon>Dikarya</taxon>
        <taxon>Ascomycota</taxon>
        <taxon>Pezizomycotina</taxon>
        <taxon>Eurotiomycetes</taxon>
        <taxon>Eurotiomycetidae</taxon>
        <taxon>Eurotiales</taxon>
        <taxon>Aspergillaceae</taxon>
        <taxon>Aspergillus</taxon>
        <taxon>Aspergillus subgen. Circumdati</taxon>
    </lineage>
</organism>
<reference evidence="1 2" key="1">
    <citation type="submission" date="2014-06" db="EMBL/GenBank/DDBJ databases">
        <title>The Genome of the Aflatoxigenic Filamentous Fungus Aspergillus nomius.</title>
        <authorList>
            <person name="Moore M.G."/>
            <person name="Shannon B.M."/>
            <person name="Brian M.M."/>
        </authorList>
    </citation>
    <scope>NUCLEOTIDE SEQUENCE [LARGE SCALE GENOMIC DNA]</scope>
    <source>
        <strain evidence="1 2">NRRL 13137</strain>
    </source>
</reference>
<evidence type="ECO:0000313" key="2">
    <source>
        <dbReference type="Proteomes" id="UP000037505"/>
    </source>
</evidence>
<dbReference type="EMBL" id="JNOM01000706">
    <property type="protein sequence ID" value="KNG80079.1"/>
    <property type="molecule type" value="Genomic_DNA"/>
</dbReference>
<dbReference type="RefSeq" id="XP_015401002.1">
    <property type="nucleotide sequence ID" value="XM_015556953.1"/>
</dbReference>
<evidence type="ECO:0000313" key="1">
    <source>
        <dbReference type="EMBL" id="KNG80079.1"/>
    </source>
</evidence>
<name>A0A0L1IKJ0_ASPN3</name>
<accession>A0A0L1IKJ0</accession>
<proteinExistence type="predicted"/>
<dbReference type="InterPro" id="IPR011009">
    <property type="entry name" value="Kinase-like_dom_sf"/>
</dbReference>
<keyword evidence="2" id="KW-1185">Reference proteome</keyword>
<evidence type="ECO:0008006" key="3">
    <source>
        <dbReference type="Google" id="ProtNLM"/>
    </source>
</evidence>
<dbReference type="SUPFAM" id="SSF56112">
    <property type="entry name" value="Protein kinase-like (PK-like)"/>
    <property type="match status" value="1"/>
</dbReference>
<gene>
    <name evidence="1" type="ORF">ANOM_011697</name>
</gene>
<dbReference type="Proteomes" id="UP000037505">
    <property type="component" value="Unassembled WGS sequence"/>
</dbReference>
<comment type="caution">
    <text evidence="1">The sequence shown here is derived from an EMBL/GenBank/DDBJ whole genome shotgun (WGS) entry which is preliminary data.</text>
</comment>
<sequence>MEGIVTECTYVAGNEIALHIDRQQVKATIAHIFEPFTFSCAMVVLLDRPAQSLQLNGHMILKLYDRRSATGFREDQKSNPWTPDIGQQYQQFVLNGDASNSVAPARQRLWDFYETEIEVYVTMKDIQGEHVPKLFACVTLHGSSALHDASVSKYTDIPGILLEYIDGFPLTDVAAHAPREAWQSLCEQAINIIHQVGDRGILNEDVKTRSFVIQKSPERRFKMFMLGFALCKFRRDYESEKEWWEWKAIQDEEGAVGYIMRNRLQGGFVYHRSALYTKLDDDYKSEN</sequence>
<dbReference type="GeneID" id="26813501"/>
<dbReference type="AlphaFoldDB" id="A0A0L1IKJ0"/>
<dbReference type="OrthoDB" id="5134445at2759"/>